<feature type="region of interest" description="Disordered" evidence="1">
    <location>
        <begin position="266"/>
        <end position="292"/>
    </location>
</feature>
<feature type="compositionally biased region" description="Basic and acidic residues" evidence="1">
    <location>
        <begin position="471"/>
        <end position="490"/>
    </location>
</feature>
<reference evidence="3 4" key="1">
    <citation type="submission" date="2016-10" db="EMBL/GenBank/DDBJ databases">
        <authorList>
            <person name="de Groot N.N."/>
        </authorList>
    </citation>
    <scope>NUCLEOTIDE SEQUENCE [LARGE SCALE GENOMIC DNA]</scope>
    <source>
        <strain evidence="3 4">CGMCC 1.10434</strain>
    </source>
</reference>
<name>A0A1H8R2X6_9BACI</name>
<feature type="transmembrane region" description="Helical" evidence="2">
    <location>
        <begin position="16"/>
        <end position="35"/>
    </location>
</feature>
<dbReference type="STRING" id="872970.SAMN04488134_109133"/>
<gene>
    <name evidence="3" type="ORF">SAMN04488134_109133</name>
</gene>
<proteinExistence type="predicted"/>
<sequence>MKRWLRKFKEDPKGSVSLFFILITAIVFAFNAILIDYARILAVEQQTEYALQSAVRSALAGHDSELRKYGLFGIEESDAQAIFNEVISANLEVEPDDQYFDYIQPNLEDYSLTASRPLSDEKILKHQILEEMKYKAPIEIAINLIDNFSFLAEAMKSASEFIDIAEAVQKPFENREELLDKSDDFLNGGEEREIGINDRLESFQLNMNSTSHSDYPDVRLYSDIVYHYQTYLDTSVRIERLESENDRLDIANERLEERKRRLEQQIQDLEDDISDEEDDDRRGDLEDDLEDLQDDIDEIEKELDANKKTIEDNNADIEQEQQDQATFKEKAEKKANEMYTSAEGIIRDLEEISNSIGIAKEENQKIIKAIEKAEEQSNENYGDVMSIEGDTPTDTSDIDDAVAKMREEMEKVKDYPYEPEYFDQIKTPLDEALEAFDGVPDILRPVKNNINGVSKSSLEDGHTQLKAAADTARESTTEGSDHLTGERKDFEQDENKEEENRAEAENSNDEIFNELSSLENLITEEVYNELSAILASYNAHAEGIAGGGIDYSDGSSNSAKGAMGLLDSLFSDLGKALLNARDELYVNEYILMYFESAKPKVSLAHPENFEYKNRQVEYIIYGLHEPGANYAAALAQLFAVRFAVNFIDAFKHPLVRAATHPLAVFLAALRYSLMTSLEDLQELGKGEPVLFMSNMIPLLEWNYHDYLRLFLFMNPTTQARYRRIAAVIEHDTKKKLTEHMTYVEGNARSSKQLLFVPEIAQMLNHTGILNGSVEGNQFKFERNAHFSY</sequence>
<dbReference type="OrthoDB" id="2385264at2"/>
<dbReference type="EMBL" id="FODJ01000009">
    <property type="protein sequence ID" value="SEO60762.1"/>
    <property type="molecule type" value="Genomic_DNA"/>
</dbReference>
<evidence type="ECO:0008006" key="5">
    <source>
        <dbReference type="Google" id="ProtNLM"/>
    </source>
</evidence>
<organism evidence="3 4">
    <name type="scientific">Amphibacillus marinus</name>
    <dbReference type="NCBI Taxonomy" id="872970"/>
    <lineage>
        <taxon>Bacteria</taxon>
        <taxon>Bacillati</taxon>
        <taxon>Bacillota</taxon>
        <taxon>Bacilli</taxon>
        <taxon>Bacillales</taxon>
        <taxon>Bacillaceae</taxon>
        <taxon>Amphibacillus</taxon>
    </lineage>
</organism>
<evidence type="ECO:0000256" key="1">
    <source>
        <dbReference type="SAM" id="MobiDB-lite"/>
    </source>
</evidence>
<evidence type="ECO:0000256" key="2">
    <source>
        <dbReference type="SAM" id="Phobius"/>
    </source>
</evidence>
<protein>
    <recommendedName>
        <fullName evidence="5">Flp pilus-assembly TadE/G-like</fullName>
    </recommendedName>
</protein>
<dbReference type="Pfam" id="PF18960">
    <property type="entry name" value="DUF5702"/>
    <property type="match status" value="1"/>
</dbReference>
<keyword evidence="4" id="KW-1185">Reference proteome</keyword>
<keyword evidence="2" id="KW-1133">Transmembrane helix</keyword>
<keyword evidence="2" id="KW-0472">Membrane</keyword>
<feature type="compositionally biased region" description="Acidic residues" evidence="1">
    <location>
        <begin position="268"/>
        <end position="292"/>
    </location>
</feature>
<keyword evidence="2" id="KW-0812">Transmembrane</keyword>
<feature type="region of interest" description="Disordered" evidence="1">
    <location>
        <begin position="453"/>
        <end position="510"/>
    </location>
</feature>
<dbReference type="AlphaFoldDB" id="A0A1H8R2X6"/>
<dbReference type="Proteomes" id="UP000199300">
    <property type="component" value="Unassembled WGS sequence"/>
</dbReference>
<evidence type="ECO:0000313" key="3">
    <source>
        <dbReference type="EMBL" id="SEO60762.1"/>
    </source>
</evidence>
<evidence type="ECO:0000313" key="4">
    <source>
        <dbReference type="Proteomes" id="UP000199300"/>
    </source>
</evidence>
<dbReference type="InterPro" id="IPR043756">
    <property type="entry name" value="DUF5702"/>
</dbReference>
<accession>A0A1H8R2X6</accession>
<dbReference type="RefSeq" id="WP_091498926.1">
    <property type="nucleotide sequence ID" value="NZ_FODJ01000009.1"/>
</dbReference>